<dbReference type="PROSITE" id="PS50209">
    <property type="entry name" value="CARD"/>
    <property type="match status" value="1"/>
</dbReference>
<feature type="region of interest" description="Disordered" evidence="1">
    <location>
        <begin position="1"/>
        <end position="77"/>
    </location>
</feature>
<feature type="compositionally biased region" description="Polar residues" evidence="1">
    <location>
        <begin position="17"/>
        <end position="28"/>
    </location>
</feature>
<feature type="compositionally biased region" description="Basic and acidic residues" evidence="1">
    <location>
        <begin position="681"/>
        <end position="690"/>
    </location>
</feature>
<dbReference type="CDD" id="cd01671">
    <property type="entry name" value="CARD"/>
    <property type="match status" value="2"/>
</dbReference>
<evidence type="ECO:0000256" key="1">
    <source>
        <dbReference type="SAM" id="MobiDB-lite"/>
    </source>
</evidence>
<dbReference type="SUPFAM" id="SSF47986">
    <property type="entry name" value="DEATH domain"/>
    <property type="match status" value="1"/>
</dbReference>
<evidence type="ECO:0000313" key="4">
    <source>
        <dbReference type="Proteomes" id="UP000828390"/>
    </source>
</evidence>
<reference evidence="3" key="1">
    <citation type="journal article" date="2019" name="bioRxiv">
        <title>The Genome of the Zebra Mussel, Dreissena polymorpha: A Resource for Invasive Species Research.</title>
        <authorList>
            <person name="McCartney M.A."/>
            <person name="Auch B."/>
            <person name="Kono T."/>
            <person name="Mallez S."/>
            <person name="Zhang Y."/>
            <person name="Obille A."/>
            <person name="Becker A."/>
            <person name="Abrahante J.E."/>
            <person name="Garbe J."/>
            <person name="Badalamenti J.P."/>
            <person name="Herman A."/>
            <person name="Mangelson H."/>
            <person name="Liachko I."/>
            <person name="Sullivan S."/>
            <person name="Sone E.D."/>
            <person name="Koren S."/>
            <person name="Silverstein K.A.T."/>
            <person name="Beckman K.B."/>
            <person name="Gohl D.M."/>
        </authorList>
    </citation>
    <scope>NUCLEOTIDE SEQUENCE</scope>
    <source>
        <strain evidence="3">Duluth1</strain>
        <tissue evidence="3">Whole animal</tissue>
    </source>
</reference>
<feature type="compositionally biased region" description="Basic and acidic residues" evidence="1">
    <location>
        <begin position="730"/>
        <end position="740"/>
    </location>
</feature>
<feature type="region of interest" description="Disordered" evidence="1">
    <location>
        <begin position="681"/>
        <end position="740"/>
    </location>
</feature>
<evidence type="ECO:0000313" key="3">
    <source>
        <dbReference type="EMBL" id="KAH3787757.1"/>
    </source>
</evidence>
<sequence>MPEESSQKPEGKKNSEMSDQYQGETLTENYPEVSPAQSPCNGLLPSGSVHRPHRQSIRRGSPSKINQNNNNKLGTTDVAVSPVLQQESRESPGLGDEAADAVEKVKFVKEYAWVKNEMSRPGARSVAGHLYQKKPIMLSRLDYETICHCKWRREAVEKLLKKVLMGSVDLKKAFLAALHKEGEKHIAEKLQTCCVTETEVEVFTKLERSALELCDRPNNNEPPLKLSESDTQTLLFHLYEKNFIDILNDSFLSMFYFSIRDHNKVLNTSMDDENRAKTLINTMKQCPDRIFQDLCKVCVQHEYPEVVQKLERRASRPDCRQRQKRAIIHADNQNDGEGPSSSKTVKLLSSADEHRLVSTLQKSSSDVQHALDEYGFKLETVNNGSIVLQLRPQQPDSFQKLKENCRSGKIKDFIPVVYSREGVPLQEGEYRLKFFIYLLPTATDSLEDKKVMFHLETDPEKSTGTEKKRPVQSHHDNPIEEHMKLLCEELEISKPLLAHLKAEKLVDGNIKDEVDKKKSRVEKIRFVLKELSKHGEKGYSALKDFVKEDNEDLYKELITRDKVKVIDSKLDTMAKVTKHPSTTSENKRAQKEVFYSGTVILLVKKKAAVSKGDNIETDCTTSDIEITCPEIIDPQCFFTESVSKCDSVSNQTGVTMVIEEDWSLVGEKSTSKREILTGKRKLSEKLDTGKKRQLSPDEDVGVEASSRKVKNTDLTKKSDNEDLVTANSGKTKEAKSPEKS</sequence>
<keyword evidence="4" id="KW-1185">Reference proteome</keyword>
<dbReference type="AlphaFoldDB" id="A0A9D4F1J4"/>
<protein>
    <recommendedName>
        <fullName evidence="2">CARD domain-containing protein</fullName>
    </recommendedName>
</protein>
<feature type="compositionally biased region" description="Basic and acidic residues" evidence="1">
    <location>
        <begin position="710"/>
        <end position="720"/>
    </location>
</feature>
<dbReference type="Proteomes" id="UP000828390">
    <property type="component" value="Unassembled WGS sequence"/>
</dbReference>
<dbReference type="EMBL" id="JAIWYP010000008">
    <property type="protein sequence ID" value="KAH3787757.1"/>
    <property type="molecule type" value="Genomic_DNA"/>
</dbReference>
<comment type="caution">
    <text evidence="3">The sequence shown here is derived from an EMBL/GenBank/DDBJ whole genome shotgun (WGS) entry which is preliminary data.</text>
</comment>
<dbReference type="GO" id="GO:0042981">
    <property type="term" value="P:regulation of apoptotic process"/>
    <property type="evidence" value="ECO:0007669"/>
    <property type="project" value="InterPro"/>
</dbReference>
<reference evidence="3" key="2">
    <citation type="submission" date="2020-11" db="EMBL/GenBank/DDBJ databases">
        <authorList>
            <person name="McCartney M.A."/>
            <person name="Auch B."/>
            <person name="Kono T."/>
            <person name="Mallez S."/>
            <person name="Becker A."/>
            <person name="Gohl D.M."/>
            <person name="Silverstein K.A.T."/>
            <person name="Koren S."/>
            <person name="Bechman K.B."/>
            <person name="Herman A."/>
            <person name="Abrahante J.E."/>
            <person name="Garbe J."/>
        </authorList>
    </citation>
    <scope>NUCLEOTIDE SEQUENCE</scope>
    <source>
        <strain evidence="3">Duluth1</strain>
        <tissue evidence="3">Whole animal</tissue>
    </source>
</reference>
<feature type="compositionally biased region" description="Polar residues" evidence="1">
    <location>
        <begin position="63"/>
        <end position="74"/>
    </location>
</feature>
<dbReference type="Gene3D" id="1.10.533.10">
    <property type="entry name" value="Death Domain, Fas"/>
    <property type="match status" value="2"/>
</dbReference>
<proteinExistence type="predicted"/>
<dbReference type="InterPro" id="IPR011029">
    <property type="entry name" value="DEATH-like_dom_sf"/>
</dbReference>
<evidence type="ECO:0000259" key="2">
    <source>
        <dbReference type="PROSITE" id="PS50209"/>
    </source>
</evidence>
<accession>A0A9D4F1J4</accession>
<feature type="compositionally biased region" description="Basic and acidic residues" evidence="1">
    <location>
        <begin position="1"/>
        <end position="16"/>
    </location>
</feature>
<feature type="domain" description="CARD" evidence="2">
    <location>
        <begin position="471"/>
        <end position="561"/>
    </location>
</feature>
<dbReference type="InterPro" id="IPR001315">
    <property type="entry name" value="CARD"/>
</dbReference>
<name>A0A9D4F1J4_DREPO</name>
<gene>
    <name evidence="3" type="ORF">DPMN_165886</name>
</gene>
<dbReference type="OrthoDB" id="6113256at2759"/>
<organism evidence="3 4">
    <name type="scientific">Dreissena polymorpha</name>
    <name type="common">Zebra mussel</name>
    <name type="synonym">Mytilus polymorpha</name>
    <dbReference type="NCBI Taxonomy" id="45954"/>
    <lineage>
        <taxon>Eukaryota</taxon>
        <taxon>Metazoa</taxon>
        <taxon>Spiralia</taxon>
        <taxon>Lophotrochozoa</taxon>
        <taxon>Mollusca</taxon>
        <taxon>Bivalvia</taxon>
        <taxon>Autobranchia</taxon>
        <taxon>Heteroconchia</taxon>
        <taxon>Euheterodonta</taxon>
        <taxon>Imparidentia</taxon>
        <taxon>Neoheterodontei</taxon>
        <taxon>Myida</taxon>
        <taxon>Dreissenoidea</taxon>
        <taxon>Dreissenidae</taxon>
        <taxon>Dreissena</taxon>
    </lineage>
</organism>